<name>A0A7S4LI14_9EUGL</name>
<sequence>MPPEHKPHSHPQRSPTNTVWEPNALTCHRLASSGVPQFVAGEIECEGPQHRKMFERGKGGNVPTSRGNPSEAEGQRVQMGCRCRATSGSAGSAKRYQLDEEQ</sequence>
<dbReference type="AlphaFoldDB" id="A0A7S4LI14"/>
<organism evidence="2">
    <name type="scientific">Eutreptiella gymnastica</name>
    <dbReference type="NCBI Taxonomy" id="73025"/>
    <lineage>
        <taxon>Eukaryota</taxon>
        <taxon>Discoba</taxon>
        <taxon>Euglenozoa</taxon>
        <taxon>Euglenida</taxon>
        <taxon>Spirocuta</taxon>
        <taxon>Euglenophyceae</taxon>
        <taxon>Eutreptiales</taxon>
        <taxon>Eutreptiaceae</taxon>
        <taxon>Eutreptiella</taxon>
    </lineage>
</organism>
<evidence type="ECO:0000256" key="1">
    <source>
        <dbReference type="SAM" id="MobiDB-lite"/>
    </source>
</evidence>
<feature type="region of interest" description="Disordered" evidence="1">
    <location>
        <begin position="52"/>
        <end position="80"/>
    </location>
</feature>
<dbReference type="EMBL" id="HBJA01121024">
    <property type="protein sequence ID" value="CAE0830380.1"/>
    <property type="molecule type" value="Transcribed_RNA"/>
</dbReference>
<proteinExistence type="predicted"/>
<gene>
    <name evidence="2" type="ORF">EGYM00163_LOCUS41660</name>
</gene>
<protein>
    <submittedName>
        <fullName evidence="2">Uncharacterized protein</fullName>
    </submittedName>
</protein>
<accession>A0A7S4LI14</accession>
<evidence type="ECO:0000313" key="2">
    <source>
        <dbReference type="EMBL" id="CAE0830380.1"/>
    </source>
</evidence>
<reference evidence="2" key="1">
    <citation type="submission" date="2021-01" db="EMBL/GenBank/DDBJ databases">
        <authorList>
            <person name="Corre E."/>
            <person name="Pelletier E."/>
            <person name="Niang G."/>
            <person name="Scheremetjew M."/>
            <person name="Finn R."/>
            <person name="Kale V."/>
            <person name="Holt S."/>
            <person name="Cochrane G."/>
            <person name="Meng A."/>
            <person name="Brown T."/>
            <person name="Cohen L."/>
        </authorList>
    </citation>
    <scope>NUCLEOTIDE SEQUENCE</scope>
    <source>
        <strain evidence="2">CCMP1594</strain>
    </source>
</reference>
<feature type="region of interest" description="Disordered" evidence="1">
    <location>
        <begin position="1"/>
        <end position="20"/>
    </location>
</feature>